<dbReference type="Pfam" id="PF00009">
    <property type="entry name" value="GTP_EFTU"/>
    <property type="match status" value="1"/>
</dbReference>
<reference evidence="10" key="1">
    <citation type="journal article" date="2015" name="Nature">
        <title>Complex archaea that bridge the gap between prokaryotes and eukaryotes.</title>
        <authorList>
            <person name="Spang A."/>
            <person name="Saw J.H."/>
            <person name="Jorgensen S.L."/>
            <person name="Zaremba-Niedzwiedzka K."/>
            <person name="Martijn J."/>
            <person name="Lind A.E."/>
            <person name="van Eijk R."/>
            <person name="Schleper C."/>
            <person name="Guy L."/>
            <person name="Ettema T.J."/>
        </authorList>
    </citation>
    <scope>NUCLEOTIDE SEQUENCE</scope>
</reference>
<organism evidence="10">
    <name type="scientific">marine sediment metagenome</name>
    <dbReference type="NCBI Taxonomy" id="412755"/>
    <lineage>
        <taxon>unclassified sequences</taxon>
        <taxon>metagenomes</taxon>
        <taxon>ecological metagenomes</taxon>
    </lineage>
</organism>
<keyword evidence="3" id="KW-0963">Cytoplasm</keyword>
<dbReference type="PROSITE" id="PS00301">
    <property type="entry name" value="G_TR_1"/>
    <property type="match status" value="1"/>
</dbReference>
<dbReference type="CDD" id="cd04171">
    <property type="entry name" value="SelB"/>
    <property type="match status" value="1"/>
</dbReference>
<dbReference type="InterPro" id="IPR015191">
    <property type="entry name" value="SelB_WHD4"/>
</dbReference>
<dbReference type="InterPro" id="IPR036388">
    <property type="entry name" value="WH-like_DNA-bd_sf"/>
</dbReference>
<evidence type="ECO:0000259" key="9">
    <source>
        <dbReference type="PROSITE" id="PS51722"/>
    </source>
</evidence>
<dbReference type="PANTHER" id="PTHR43721:SF11">
    <property type="entry name" value="SELENOCYSTEINE-SPECIFIC ELONGATION FACTOR"/>
    <property type="match status" value="1"/>
</dbReference>
<dbReference type="SUPFAM" id="SSF46785">
    <property type="entry name" value="Winged helix' DNA-binding domain"/>
    <property type="match status" value="3"/>
</dbReference>
<evidence type="ECO:0000256" key="7">
    <source>
        <dbReference type="ARBA" id="ARBA00025526"/>
    </source>
</evidence>
<dbReference type="Pfam" id="PF25461">
    <property type="entry name" value="Beta-barrel_SelB"/>
    <property type="match status" value="1"/>
</dbReference>
<evidence type="ECO:0000256" key="3">
    <source>
        <dbReference type="ARBA" id="ARBA00022490"/>
    </source>
</evidence>
<feature type="domain" description="Tr-type G" evidence="9">
    <location>
        <begin position="4"/>
        <end position="178"/>
    </location>
</feature>
<dbReference type="InterPro" id="IPR036390">
    <property type="entry name" value="WH_DNA-bd_sf"/>
</dbReference>
<dbReference type="InterPro" id="IPR000795">
    <property type="entry name" value="T_Tr_GTP-bd_dom"/>
</dbReference>
<dbReference type="NCBIfam" id="TIGR00475">
    <property type="entry name" value="selB"/>
    <property type="match status" value="1"/>
</dbReference>
<evidence type="ECO:0000256" key="2">
    <source>
        <dbReference type="ARBA" id="ARBA00015953"/>
    </source>
</evidence>
<dbReference type="InterPro" id="IPR004535">
    <property type="entry name" value="Transl_elong_SelB"/>
</dbReference>
<dbReference type="PANTHER" id="PTHR43721">
    <property type="entry name" value="ELONGATION FACTOR TU-RELATED"/>
    <property type="match status" value="1"/>
</dbReference>
<gene>
    <name evidence="10" type="ORF">LCGC14_0980720</name>
</gene>
<evidence type="ECO:0000256" key="8">
    <source>
        <dbReference type="ARBA" id="ARBA00031615"/>
    </source>
</evidence>
<dbReference type="EMBL" id="LAZR01003662">
    <property type="protein sequence ID" value="KKN15960.1"/>
    <property type="molecule type" value="Genomic_DNA"/>
</dbReference>
<dbReference type="Gene3D" id="3.40.50.300">
    <property type="entry name" value="P-loop containing nucleotide triphosphate hydrolases"/>
    <property type="match status" value="1"/>
</dbReference>
<dbReference type="GO" id="GO:0003924">
    <property type="term" value="F:GTPase activity"/>
    <property type="evidence" value="ECO:0007669"/>
    <property type="project" value="InterPro"/>
</dbReference>
<dbReference type="PRINTS" id="PR00315">
    <property type="entry name" value="ELONGATNFCT"/>
</dbReference>
<dbReference type="GO" id="GO:0003746">
    <property type="term" value="F:translation elongation factor activity"/>
    <property type="evidence" value="ECO:0007669"/>
    <property type="project" value="InterPro"/>
</dbReference>
<keyword evidence="6" id="KW-0342">GTP-binding</keyword>
<dbReference type="CDD" id="cd03696">
    <property type="entry name" value="SelB_II"/>
    <property type="match status" value="1"/>
</dbReference>
<dbReference type="InterPro" id="IPR057335">
    <property type="entry name" value="Beta-barrel_SelB"/>
</dbReference>
<dbReference type="InterPro" id="IPR009001">
    <property type="entry name" value="Transl_elong_EF1A/Init_IF2_C"/>
</dbReference>
<evidence type="ECO:0000256" key="4">
    <source>
        <dbReference type="ARBA" id="ARBA00022741"/>
    </source>
</evidence>
<dbReference type="CDD" id="cd15491">
    <property type="entry name" value="selB_III"/>
    <property type="match status" value="1"/>
</dbReference>
<dbReference type="GO" id="GO:0005525">
    <property type="term" value="F:GTP binding"/>
    <property type="evidence" value="ECO:0007669"/>
    <property type="project" value="UniProtKB-KW"/>
</dbReference>
<dbReference type="InterPro" id="IPR009000">
    <property type="entry name" value="Transl_B-barrel_sf"/>
</dbReference>
<evidence type="ECO:0000313" key="10">
    <source>
        <dbReference type="EMBL" id="KKN15960.1"/>
    </source>
</evidence>
<comment type="caution">
    <text evidence="10">The sequence shown here is derived from an EMBL/GenBank/DDBJ whole genome shotgun (WGS) entry which is preliminary data.</text>
</comment>
<dbReference type="GO" id="GO:0005737">
    <property type="term" value="C:cytoplasm"/>
    <property type="evidence" value="ECO:0007669"/>
    <property type="project" value="UniProtKB-SubCell"/>
</dbReference>
<dbReference type="InterPro" id="IPR027417">
    <property type="entry name" value="P-loop_NTPase"/>
</dbReference>
<comment type="subcellular location">
    <subcellularLocation>
        <location evidence="1">Cytoplasm</location>
    </subcellularLocation>
</comment>
<protein>
    <recommendedName>
        <fullName evidence="2">Selenocysteine-specific elongation factor</fullName>
    </recommendedName>
    <alternativeName>
        <fullName evidence="8">SelB translation factor</fullName>
    </alternativeName>
</protein>
<dbReference type="Gene3D" id="1.10.10.2770">
    <property type="match status" value="1"/>
</dbReference>
<dbReference type="InterPro" id="IPR031157">
    <property type="entry name" value="G_TR_CS"/>
</dbReference>
<accession>A0A0F9N8S9</accession>
<sequence>MSDAEHVIVGTAGHIDHGKTLLVKALTGIDADTLAEEKRRGITIELGFIFMETPGYDKQIVFIDVPGHEKLIKTMVAGASNINIALLVIAADEGISLQTREHFDILQLLGIEKGIVALTKTDLVNEERIRELTGQVKDYLKGSFSEDAPIIPVSAVDGTGVDDLKYTLAELGKTVAPRPDSGIFRMPVDRVFTLRGFGTVIAGTILSGEVKEGDRVEIFPDGISVKVRGVQVHHQKVGRSILGRRTALNLQDIKKEKLHRGQCAAEPASLTPTFRLDGRLRLLKSYEKKLKNRTRIRLHVGTAEIISRLVFLEDDVLLPGKEALVQFALEASTVALPGDRYVIRTFSPVMTIGGGEILEAAPPKHKRFDSQTLHGLQKLEGDIAEAAEQVFIDSGFTPLSASQVRMMRGEREDIVEKTAENILKAGNIVKIAGYKETKYLHMQSYAKLENRLISFIKNYLGKNPHRMFMPYEELRSKFLRLTDIQTLKTVLDGLLEKRTIQRKGSDVSLADYEVKMKPKDQELIQKIEGVFKRSGFAPPLEEEFRLQQGVDLKHFKNMMHSLFEKGVLVRLSKKVVFHRESVESARKIVLEQLEKNQHITVAELRDKLKLSRKYATAILEYFDAIGLTKREQDVHILR</sequence>
<evidence type="ECO:0000256" key="5">
    <source>
        <dbReference type="ARBA" id="ARBA00022917"/>
    </source>
</evidence>
<dbReference type="GO" id="GO:0001514">
    <property type="term" value="P:selenocysteine incorporation"/>
    <property type="evidence" value="ECO:0007669"/>
    <property type="project" value="InterPro"/>
</dbReference>
<dbReference type="Pfam" id="PF09107">
    <property type="entry name" value="WHD_3rd_SelB"/>
    <property type="match status" value="1"/>
</dbReference>
<proteinExistence type="predicted"/>
<dbReference type="SUPFAM" id="SSF50465">
    <property type="entry name" value="EF-Tu/eEF-1alpha/eIF2-gamma C-terminal domain"/>
    <property type="match status" value="1"/>
</dbReference>
<comment type="function">
    <text evidence="7">Translation factor necessary for the incorporation of selenocysteine into proteins. It probably replaces EF-Tu for the insertion of selenocysteine directed by the UGA codon. SelB binds GTP and GDP.</text>
</comment>
<evidence type="ECO:0000256" key="1">
    <source>
        <dbReference type="ARBA" id="ARBA00004496"/>
    </source>
</evidence>
<dbReference type="Gene3D" id="1.10.10.10">
    <property type="entry name" value="Winged helix-like DNA-binding domain superfamily/Winged helix DNA-binding domain"/>
    <property type="match status" value="1"/>
</dbReference>
<dbReference type="SUPFAM" id="SSF50447">
    <property type="entry name" value="Translation proteins"/>
    <property type="match status" value="1"/>
</dbReference>
<dbReference type="AlphaFoldDB" id="A0A0F9N8S9"/>
<keyword evidence="5" id="KW-0648">Protein biosynthesis</keyword>
<dbReference type="PROSITE" id="PS51722">
    <property type="entry name" value="G_TR_2"/>
    <property type="match status" value="1"/>
</dbReference>
<name>A0A0F9N8S9_9ZZZZ</name>
<keyword evidence="4" id="KW-0547">Nucleotide-binding</keyword>
<dbReference type="GO" id="GO:0003723">
    <property type="term" value="F:RNA binding"/>
    <property type="evidence" value="ECO:0007669"/>
    <property type="project" value="InterPro"/>
</dbReference>
<dbReference type="Pfam" id="PF03144">
    <property type="entry name" value="GTP_EFTU_D2"/>
    <property type="match status" value="1"/>
</dbReference>
<dbReference type="InterPro" id="IPR004161">
    <property type="entry name" value="EFTu-like_2"/>
</dbReference>
<evidence type="ECO:0000256" key="6">
    <source>
        <dbReference type="ARBA" id="ARBA00023134"/>
    </source>
</evidence>
<dbReference type="SUPFAM" id="SSF52540">
    <property type="entry name" value="P-loop containing nucleoside triphosphate hydrolases"/>
    <property type="match status" value="1"/>
</dbReference>
<dbReference type="InterPro" id="IPR050055">
    <property type="entry name" value="EF-Tu_GTPase"/>
</dbReference>
<dbReference type="Gene3D" id="2.40.30.10">
    <property type="entry name" value="Translation factors"/>
    <property type="match status" value="1"/>
</dbReference>